<dbReference type="PANTHER" id="PTHR11984">
    <property type="entry name" value="CONNEXIN"/>
    <property type="match status" value="1"/>
</dbReference>
<dbReference type="GO" id="GO:0007267">
    <property type="term" value="P:cell-cell signaling"/>
    <property type="evidence" value="ECO:0007669"/>
    <property type="project" value="TreeGrafter"/>
</dbReference>
<evidence type="ECO:0000313" key="14">
    <source>
        <dbReference type="EMBL" id="GCB75192.1"/>
    </source>
</evidence>
<evidence type="ECO:0000256" key="6">
    <source>
        <dbReference type="ARBA" id="ARBA00022949"/>
    </source>
</evidence>
<evidence type="ECO:0000256" key="10">
    <source>
        <dbReference type="SAM" id="MobiDB-lite"/>
    </source>
</evidence>
<gene>
    <name evidence="14" type="ORF">scyTo_0016378</name>
</gene>
<feature type="compositionally biased region" description="Polar residues" evidence="10">
    <location>
        <begin position="245"/>
        <end position="254"/>
    </location>
</feature>
<feature type="compositionally biased region" description="Basic and acidic residues" evidence="10">
    <location>
        <begin position="281"/>
        <end position="297"/>
    </location>
</feature>
<organism evidence="14 15">
    <name type="scientific">Scyliorhinus torazame</name>
    <name type="common">Cloudy catshark</name>
    <name type="synonym">Catulus torazame</name>
    <dbReference type="NCBI Taxonomy" id="75743"/>
    <lineage>
        <taxon>Eukaryota</taxon>
        <taxon>Metazoa</taxon>
        <taxon>Chordata</taxon>
        <taxon>Craniata</taxon>
        <taxon>Vertebrata</taxon>
        <taxon>Chondrichthyes</taxon>
        <taxon>Elasmobranchii</taxon>
        <taxon>Galeomorphii</taxon>
        <taxon>Galeoidea</taxon>
        <taxon>Carcharhiniformes</taxon>
        <taxon>Scyliorhinidae</taxon>
        <taxon>Scyliorhinus</taxon>
    </lineage>
</organism>
<dbReference type="OrthoDB" id="9993956at2759"/>
<keyword evidence="7 11" id="KW-1133">Transmembrane helix</keyword>
<keyword evidence="5 9" id="KW-0303">Gap junction</keyword>
<keyword evidence="3" id="KW-1003">Cell membrane</keyword>
<dbReference type="InterPro" id="IPR017990">
    <property type="entry name" value="Connexin_CS"/>
</dbReference>
<evidence type="ECO:0000256" key="9">
    <source>
        <dbReference type="RuleBase" id="RU000630"/>
    </source>
</evidence>
<feature type="transmembrane region" description="Helical" evidence="11">
    <location>
        <begin position="135"/>
        <end position="161"/>
    </location>
</feature>
<evidence type="ECO:0000256" key="7">
    <source>
        <dbReference type="ARBA" id="ARBA00022989"/>
    </source>
</evidence>
<feature type="compositionally biased region" description="Polar residues" evidence="10">
    <location>
        <begin position="263"/>
        <end position="280"/>
    </location>
</feature>
<evidence type="ECO:0000256" key="8">
    <source>
        <dbReference type="ARBA" id="ARBA00023136"/>
    </source>
</evidence>
<feature type="domain" description="Connexin cysteine-rich" evidence="13">
    <location>
        <begin position="150"/>
        <end position="216"/>
    </location>
</feature>
<comment type="similarity">
    <text evidence="9">Belongs to the connexin family.</text>
</comment>
<keyword evidence="4 9" id="KW-0812">Transmembrane</keyword>
<name>A0A401PPY4_SCYTO</name>
<evidence type="ECO:0000256" key="11">
    <source>
        <dbReference type="SAM" id="Phobius"/>
    </source>
</evidence>
<dbReference type="EMBL" id="BFAA01009864">
    <property type="protein sequence ID" value="GCB75192.1"/>
    <property type="molecule type" value="Genomic_DNA"/>
</dbReference>
<evidence type="ECO:0000256" key="4">
    <source>
        <dbReference type="ARBA" id="ARBA00022692"/>
    </source>
</evidence>
<dbReference type="PROSITE" id="PS00408">
    <property type="entry name" value="CONNEXINS_2"/>
    <property type="match status" value="1"/>
</dbReference>
<dbReference type="InterPro" id="IPR019570">
    <property type="entry name" value="Connexin_CCC"/>
</dbReference>
<reference evidence="14 15" key="1">
    <citation type="journal article" date="2018" name="Nat. Ecol. Evol.">
        <title>Shark genomes provide insights into elasmobranch evolution and the origin of vertebrates.</title>
        <authorList>
            <person name="Hara Y"/>
            <person name="Yamaguchi K"/>
            <person name="Onimaru K"/>
            <person name="Kadota M"/>
            <person name="Koyanagi M"/>
            <person name="Keeley SD"/>
            <person name="Tatsumi K"/>
            <person name="Tanaka K"/>
            <person name="Motone F"/>
            <person name="Kageyama Y"/>
            <person name="Nozu R"/>
            <person name="Adachi N"/>
            <person name="Nishimura O"/>
            <person name="Nakagawa R"/>
            <person name="Tanegashima C"/>
            <person name="Kiyatake I"/>
            <person name="Matsumoto R"/>
            <person name="Murakumo K"/>
            <person name="Nishida K"/>
            <person name="Terakita A"/>
            <person name="Kuratani S"/>
            <person name="Sato K"/>
            <person name="Hyodo S Kuraku.S."/>
        </authorList>
    </citation>
    <scope>NUCLEOTIDE SEQUENCE [LARGE SCALE GENOMIC DNA]</scope>
</reference>
<comment type="function">
    <text evidence="9">One gap junction consists of a cluster of closely packed pairs of transmembrane channels, the connexons, through which materials of low MW diffuse from one cell to a neighboring cell.</text>
</comment>
<evidence type="ECO:0000313" key="15">
    <source>
        <dbReference type="Proteomes" id="UP000288216"/>
    </source>
</evidence>
<comment type="subunit">
    <text evidence="9">A connexon is composed of a hexamer of connexins.</text>
</comment>
<evidence type="ECO:0000256" key="1">
    <source>
        <dbReference type="ARBA" id="ARBA00004610"/>
    </source>
</evidence>
<dbReference type="SMART" id="SM00037">
    <property type="entry name" value="CNX"/>
    <property type="match status" value="1"/>
</dbReference>
<feature type="transmembrane region" description="Helical" evidence="11">
    <location>
        <begin position="193"/>
        <end position="218"/>
    </location>
</feature>
<dbReference type="STRING" id="75743.A0A401PPY4"/>
<dbReference type="PRINTS" id="PR00206">
    <property type="entry name" value="CONNEXIN"/>
</dbReference>
<comment type="caution">
    <text evidence="14">The sequence shown here is derived from an EMBL/GenBank/DDBJ whole genome shotgun (WGS) entry which is preliminary data.</text>
</comment>
<evidence type="ECO:0000256" key="5">
    <source>
        <dbReference type="ARBA" id="ARBA00022868"/>
    </source>
</evidence>
<sequence length="297" mass="34048">MGDWTFLGRLLDKVQSQSTVIGKIWLTTLFVFRILLLGAGAEKVWGDEQSGFVCNTRQPGCENVCYDKAFPISHIRFWVLQIIFVSTPTLLYLGHALHVIHMEGKRETNGSEIIFRKVKKAKYIITRGKVKIQGILLFTYILQVLCKIIFEVAFIIGQWYLFGFSLGPIYVCDRYPCPHKVDCFISRPTEKTIFILFMLAVSGLSLVLNLAEIIYLVFKQITFSTRKKYHYQINPGTVFDKSVQSDDVSPSGSKSEFLKGEEQSSSQDPNSQNKFNYNFEKSTDKQKNDQEKTSKEE</sequence>
<feature type="region of interest" description="Disordered" evidence="10">
    <location>
        <begin position="242"/>
        <end position="297"/>
    </location>
</feature>
<dbReference type="GO" id="GO:0005243">
    <property type="term" value="F:gap junction channel activity"/>
    <property type="evidence" value="ECO:0007669"/>
    <property type="project" value="TreeGrafter"/>
</dbReference>
<evidence type="ECO:0000259" key="13">
    <source>
        <dbReference type="SMART" id="SM01089"/>
    </source>
</evidence>
<feature type="transmembrane region" description="Helical" evidence="11">
    <location>
        <begin position="77"/>
        <end position="97"/>
    </location>
</feature>
<protein>
    <recommendedName>
        <fullName evidence="9">Gap junction protein</fullName>
    </recommendedName>
</protein>
<dbReference type="GO" id="GO:0005922">
    <property type="term" value="C:connexin complex"/>
    <property type="evidence" value="ECO:0007669"/>
    <property type="project" value="InterPro"/>
</dbReference>
<dbReference type="InterPro" id="IPR000500">
    <property type="entry name" value="Connexin"/>
</dbReference>
<comment type="subcellular location">
    <subcellularLocation>
        <location evidence="1">Cell junction</location>
        <location evidence="1">Gap junction</location>
    </subcellularLocation>
    <subcellularLocation>
        <location evidence="2 9">Cell membrane</location>
        <topology evidence="2 9">Multi-pass membrane protein</topology>
    </subcellularLocation>
</comment>
<keyword evidence="8 11" id="KW-0472">Membrane</keyword>
<evidence type="ECO:0000256" key="2">
    <source>
        <dbReference type="ARBA" id="ARBA00004651"/>
    </source>
</evidence>
<dbReference type="Proteomes" id="UP000288216">
    <property type="component" value="Unassembled WGS sequence"/>
</dbReference>
<dbReference type="InterPro" id="IPR038359">
    <property type="entry name" value="Connexin_N_sf"/>
</dbReference>
<dbReference type="Pfam" id="PF00029">
    <property type="entry name" value="Connexin"/>
    <property type="match status" value="1"/>
</dbReference>
<dbReference type="InterPro" id="IPR013092">
    <property type="entry name" value="Connexin_N"/>
</dbReference>
<dbReference type="Gene3D" id="1.20.1440.80">
    <property type="entry name" value="Gap junction channel protein cysteine-rich domain"/>
    <property type="match status" value="1"/>
</dbReference>
<accession>A0A401PPY4</accession>
<proteinExistence type="inferred from homology"/>
<evidence type="ECO:0000259" key="12">
    <source>
        <dbReference type="SMART" id="SM00037"/>
    </source>
</evidence>
<feature type="domain" description="Connexin N-terminal" evidence="12">
    <location>
        <begin position="43"/>
        <end position="76"/>
    </location>
</feature>
<dbReference type="OMA" id="STRKKYH"/>
<dbReference type="AlphaFoldDB" id="A0A401PPY4"/>
<dbReference type="PANTHER" id="PTHR11984:SF105">
    <property type="entry name" value="GAP JUNCTION PROTEIN"/>
    <property type="match status" value="1"/>
</dbReference>
<dbReference type="FunFam" id="1.20.1440.80:FF:000001">
    <property type="entry name" value="Gap junction alpha-1"/>
    <property type="match status" value="1"/>
</dbReference>
<keyword evidence="15" id="KW-1185">Reference proteome</keyword>
<keyword evidence="6" id="KW-0965">Cell junction</keyword>
<dbReference type="PROSITE" id="PS00407">
    <property type="entry name" value="CONNEXINS_1"/>
    <property type="match status" value="1"/>
</dbReference>
<dbReference type="SMART" id="SM01089">
    <property type="entry name" value="Connexin_CCC"/>
    <property type="match status" value="1"/>
</dbReference>
<feature type="transmembrane region" description="Helical" evidence="11">
    <location>
        <begin position="20"/>
        <end position="41"/>
    </location>
</feature>
<evidence type="ECO:0000256" key="3">
    <source>
        <dbReference type="ARBA" id="ARBA00022475"/>
    </source>
</evidence>